<keyword evidence="11" id="KW-1185">Reference proteome</keyword>
<name>A0A1T4VSK3_9GAMM</name>
<dbReference type="Pfam" id="PF03186">
    <property type="entry name" value="CobD_Cbib"/>
    <property type="match status" value="1"/>
</dbReference>
<feature type="transmembrane region" description="Helical" evidence="9">
    <location>
        <begin position="224"/>
        <end position="243"/>
    </location>
</feature>
<comment type="similarity">
    <text evidence="3">Belongs to the CobD/CbiB family.</text>
</comment>
<evidence type="ECO:0000256" key="1">
    <source>
        <dbReference type="ARBA" id="ARBA00004651"/>
    </source>
</evidence>
<feature type="transmembrane region" description="Helical" evidence="9">
    <location>
        <begin position="173"/>
        <end position="198"/>
    </location>
</feature>
<evidence type="ECO:0000256" key="9">
    <source>
        <dbReference type="SAM" id="Phobius"/>
    </source>
</evidence>
<dbReference type="GO" id="GO:0005886">
    <property type="term" value="C:plasma membrane"/>
    <property type="evidence" value="ECO:0007669"/>
    <property type="project" value="UniProtKB-SubCell"/>
</dbReference>
<evidence type="ECO:0000313" key="11">
    <source>
        <dbReference type="Proteomes" id="UP000242432"/>
    </source>
</evidence>
<reference evidence="11" key="1">
    <citation type="submission" date="2017-02" db="EMBL/GenBank/DDBJ databases">
        <authorList>
            <person name="Varghese N."/>
            <person name="Submissions S."/>
        </authorList>
    </citation>
    <scope>NUCLEOTIDE SEQUENCE [LARGE SCALE GENOMIC DNA]</scope>
    <source>
        <strain evidence="11">DSM 3072</strain>
    </source>
</reference>
<dbReference type="Proteomes" id="UP000242432">
    <property type="component" value="Unassembled WGS sequence"/>
</dbReference>
<keyword evidence="8 9" id="KW-0472">Membrane</keyword>
<dbReference type="InterPro" id="IPR004485">
    <property type="entry name" value="Cobalamin_biosynth_CobD/CbiB"/>
</dbReference>
<dbReference type="EMBL" id="FUXX01000045">
    <property type="protein sequence ID" value="SKA67960.1"/>
    <property type="molecule type" value="Genomic_DNA"/>
</dbReference>
<dbReference type="GO" id="GO:0009236">
    <property type="term" value="P:cobalamin biosynthetic process"/>
    <property type="evidence" value="ECO:0007669"/>
    <property type="project" value="UniProtKB-UniPathway"/>
</dbReference>
<dbReference type="UniPathway" id="UPA00148"/>
<dbReference type="STRING" id="83771.SAMN02910357_02357"/>
<proteinExistence type="inferred from homology"/>
<dbReference type="RefSeq" id="WP_078929345.1">
    <property type="nucleotide sequence ID" value="NZ_FUXX01000045.1"/>
</dbReference>
<evidence type="ECO:0000256" key="5">
    <source>
        <dbReference type="ARBA" id="ARBA00022573"/>
    </source>
</evidence>
<evidence type="ECO:0000256" key="4">
    <source>
        <dbReference type="ARBA" id="ARBA00022475"/>
    </source>
</evidence>
<feature type="transmembrane region" description="Helical" evidence="9">
    <location>
        <begin position="311"/>
        <end position="329"/>
    </location>
</feature>
<keyword evidence="5" id="KW-0169">Cobalamin biosynthesis</keyword>
<feature type="transmembrane region" description="Helical" evidence="9">
    <location>
        <begin position="73"/>
        <end position="93"/>
    </location>
</feature>
<dbReference type="AlphaFoldDB" id="A0A1T4VSK3"/>
<comment type="pathway">
    <text evidence="2">Cofactor biosynthesis; adenosylcobalamin biosynthesis.</text>
</comment>
<evidence type="ECO:0000256" key="3">
    <source>
        <dbReference type="ARBA" id="ARBA00006263"/>
    </source>
</evidence>
<accession>A0A1T4VSK3</accession>
<protein>
    <submittedName>
        <fullName evidence="10">Cobalamin biosynthesis protein CobD/CbiB</fullName>
    </submittedName>
</protein>
<evidence type="ECO:0000256" key="6">
    <source>
        <dbReference type="ARBA" id="ARBA00022692"/>
    </source>
</evidence>
<keyword evidence="4" id="KW-1003">Cell membrane</keyword>
<dbReference type="PANTHER" id="PTHR34308">
    <property type="entry name" value="COBALAMIN BIOSYNTHESIS PROTEIN CBIB"/>
    <property type="match status" value="1"/>
</dbReference>
<sequence length="332" mass="37842">MPVEQIINAAKEASFLDVLSTFFSILEYPAITLLTAMLLEIILPIGKTLRISSLKPFFENISRKVNKEENSEAQIVFSSIFLPFFIIIIALLIVFLLKFVVNHDVIVSLLLLPFLLESKPVLMTTLNVKHSLEEQNKDEAKKNLQEIMVRDCSMLSEMGINKAMAEATSMSMFANWFCILVWYILLGLEGAVIMQLVAVMNRSFSLKEKRNENFGIFVHKLEQILMIPPVILLFIMMMFSFSFKRIIFNMKAHLQTFVNASSCAVMDMLGSFANVSLGGPRYYEGELVRLPRLGGENEPEISTPLKLYNKLRFCGILFVCICVVLRIFLYSF</sequence>
<feature type="transmembrane region" description="Helical" evidence="9">
    <location>
        <begin position="25"/>
        <end position="45"/>
    </location>
</feature>
<organism evidence="10 11">
    <name type="scientific">Succinivibrio dextrinosolvens DSM 3072</name>
    <dbReference type="NCBI Taxonomy" id="1123324"/>
    <lineage>
        <taxon>Bacteria</taxon>
        <taxon>Pseudomonadati</taxon>
        <taxon>Pseudomonadota</taxon>
        <taxon>Gammaproteobacteria</taxon>
        <taxon>Aeromonadales</taxon>
        <taxon>Succinivibrionaceae</taxon>
        <taxon>Succinivibrio</taxon>
    </lineage>
</organism>
<dbReference type="PANTHER" id="PTHR34308:SF1">
    <property type="entry name" value="COBALAMIN BIOSYNTHESIS PROTEIN CBIB"/>
    <property type="match status" value="1"/>
</dbReference>
<evidence type="ECO:0000256" key="2">
    <source>
        <dbReference type="ARBA" id="ARBA00004953"/>
    </source>
</evidence>
<keyword evidence="6 9" id="KW-0812">Transmembrane</keyword>
<comment type="subcellular location">
    <subcellularLocation>
        <location evidence="1">Cell membrane</location>
        <topology evidence="1">Multi-pass membrane protein</topology>
    </subcellularLocation>
</comment>
<evidence type="ECO:0000256" key="8">
    <source>
        <dbReference type="ARBA" id="ARBA00023136"/>
    </source>
</evidence>
<dbReference type="GO" id="GO:0048472">
    <property type="term" value="F:threonine-phosphate decarboxylase activity"/>
    <property type="evidence" value="ECO:0007669"/>
    <property type="project" value="InterPro"/>
</dbReference>
<evidence type="ECO:0000313" key="10">
    <source>
        <dbReference type="EMBL" id="SKA67960.1"/>
    </source>
</evidence>
<gene>
    <name evidence="10" type="ORF">SAMN02745213_01999</name>
</gene>
<keyword evidence="7 9" id="KW-1133">Transmembrane helix</keyword>
<evidence type="ECO:0000256" key="7">
    <source>
        <dbReference type="ARBA" id="ARBA00022989"/>
    </source>
</evidence>